<accession>X1J7C7</accession>
<dbReference type="EMBL" id="BARV01000946">
    <property type="protein sequence ID" value="GAH90621.1"/>
    <property type="molecule type" value="Genomic_DNA"/>
</dbReference>
<comment type="caution">
    <text evidence="1">The sequence shown here is derived from an EMBL/GenBank/DDBJ whole genome shotgun (WGS) entry which is preliminary data.</text>
</comment>
<sequence>TQNLVDGQWELVWAFSPPLPVVGAGETATQVFQATATLEEEDIYWNTAWVVASPDSIGKISTGSAAPVGESPYVYDIVCNVEETSIRAQVSISDTGVSILLWEIE</sequence>
<reference evidence="1" key="1">
    <citation type="journal article" date="2014" name="Front. Microbiol.">
        <title>High frequency of phylogenetically diverse reductive dehalogenase-homologous genes in deep subseafloor sedimentary metagenomes.</title>
        <authorList>
            <person name="Kawai M."/>
            <person name="Futagami T."/>
            <person name="Toyoda A."/>
            <person name="Takaki Y."/>
            <person name="Nishi S."/>
            <person name="Hori S."/>
            <person name="Arai W."/>
            <person name="Tsubouchi T."/>
            <person name="Morono Y."/>
            <person name="Uchiyama I."/>
            <person name="Ito T."/>
            <person name="Fujiyama A."/>
            <person name="Inagaki F."/>
            <person name="Takami H."/>
        </authorList>
    </citation>
    <scope>NUCLEOTIDE SEQUENCE</scope>
    <source>
        <strain evidence="1">Expedition CK06-06</strain>
    </source>
</reference>
<gene>
    <name evidence="1" type="ORF">S06H3_03028</name>
</gene>
<proteinExistence type="predicted"/>
<organism evidence="1">
    <name type="scientific">marine sediment metagenome</name>
    <dbReference type="NCBI Taxonomy" id="412755"/>
    <lineage>
        <taxon>unclassified sequences</taxon>
        <taxon>metagenomes</taxon>
        <taxon>ecological metagenomes</taxon>
    </lineage>
</organism>
<name>X1J7C7_9ZZZZ</name>
<evidence type="ECO:0000313" key="1">
    <source>
        <dbReference type="EMBL" id="GAH90621.1"/>
    </source>
</evidence>
<protein>
    <submittedName>
        <fullName evidence="1">Uncharacterized protein</fullName>
    </submittedName>
</protein>
<dbReference type="AlphaFoldDB" id="X1J7C7"/>
<feature type="non-terminal residue" evidence="1">
    <location>
        <position position="1"/>
    </location>
</feature>